<dbReference type="Proteomes" id="UP001162156">
    <property type="component" value="Unassembled WGS sequence"/>
</dbReference>
<keyword evidence="2" id="KW-1185">Reference proteome</keyword>
<protein>
    <submittedName>
        <fullName evidence="1">Uncharacterized protein</fullName>
    </submittedName>
</protein>
<name>A0AAV8YAK9_9CUCU</name>
<dbReference type="AlphaFoldDB" id="A0AAV8YAK9"/>
<sequence length="109" mass="12945">MTEKQSEKSYEQLCYIMIVQFSQQQSVWREKIKFYEVKQESSECFSEFYARVKSLAVNCEFGERLEETLKDKLMSSLRKGKLLHRFCEESIKKSLKELVQIGDAERNGK</sequence>
<evidence type="ECO:0000313" key="2">
    <source>
        <dbReference type="Proteomes" id="UP001162156"/>
    </source>
</evidence>
<accession>A0AAV8YAK9</accession>
<dbReference type="EMBL" id="JANEYF010002289">
    <property type="protein sequence ID" value="KAJ8948624.1"/>
    <property type="molecule type" value="Genomic_DNA"/>
</dbReference>
<evidence type="ECO:0000313" key="1">
    <source>
        <dbReference type="EMBL" id="KAJ8948624.1"/>
    </source>
</evidence>
<comment type="caution">
    <text evidence="1">The sequence shown here is derived from an EMBL/GenBank/DDBJ whole genome shotgun (WGS) entry which is preliminary data.</text>
</comment>
<gene>
    <name evidence="1" type="ORF">NQ314_008388</name>
</gene>
<organism evidence="1 2">
    <name type="scientific">Rhamnusium bicolor</name>
    <dbReference type="NCBI Taxonomy" id="1586634"/>
    <lineage>
        <taxon>Eukaryota</taxon>
        <taxon>Metazoa</taxon>
        <taxon>Ecdysozoa</taxon>
        <taxon>Arthropoda</taxon>
        <taxon>Hexapoda</taxon>
        <taxon>Insecta</taxon>
        <taxon>Pterygota</taxon>
        <taxon>Neoptera</taxon>
        <taxon>Endopterygota</taxon>
        <taxon>Coleoptera</taxon>
        <taxon>Polyphaga</taxon>
        <taxon>Cucujiformia</taxon>
        <taxon>Chrysomeloidea</taxon>
        <taxon>Cerambycidae</taxon>
        <taxon>Lepturinae</taxon>
        <taxon>Rhagiini</taxon>
        <taxon>Rhamnusium</taxon>
    </lineage>
</organism>
<proteinExistence type="predicted"/>
<reference evidence="1" key="1">
    <citation type="journal article" date="2023" name="Insect Mol. Biol.">
        <title>Genome sequencing provides insights into the evolution of gene families encoding plant cell wall-degrading enzymes in longhorned beetles.</title>
        <authorList>
            <person name="Shin N.R."/>
            <person name="Okamura Y."/>
            <person name="Kirsch R."/>
            <person name="Pauchet Y."/>
        </authorList>
    </citation>
    <scope>NUCLEOTIDE SEQUENCE</scope>
    <source>
        <strain evidence="1">RBIC_L_NR</strain>
    </source>
</reference>